<comment type="caution">
    <text evidence="3">The sequence shown here is derived from an EMBL/GenBank/DDBJ whole genome shotgun (WGS) entry which is preliminary data.</text>
</comment>
<evidence type="ECO:0000259" key="2">
    <source>
        <dbReference type="Pfam" id="PF06468"/>
    </source>
</evidence>
<gene>
    <name evidence="3" type="ORF">C9J01_28410</name>
</gene>
<proteinExistence type="predicted"/>
<feature type="chain" id="PRO_5015735648" description="Spondin domain-containing protein" evidence="1">
    <location>
        <begin position="23"/>
        <end position="224"/>
    </location>
</feature>
<dbReference type="AlphaFoldDB" id="A0A2T3MWF1"/>
<dbReference type="NCBIfam" id="NF038123">
    <property type="entry name" value="NF038123_dom"/>
    <property type="match status" value="1"/>
</dbReference>
<protein>
    <recommendedName>
        <fullName evidence="2">Spondin domain-containing protein</fullName>
    </recommendedName>
</protein>
<dbReference type="EMBL" id="PYMB01000041">
    <property type="protein sequence ID" value="PSW04287.1"/>
    <property type="molecule type" value="Genomic_DNA"/>
</dbReference>
<organism evidence="3 4">
    <name type="scientific">Photobacterium rosenbergii</name>
    <dbReference type="NCBI Taxonomy" id="294936"/>
    <lineage>
        <taxon>Bacteria</taxon>
        <taxon>Pseudomonadati</taxon>
        <taxon>Pseudomonadota</taxon>
        <taxon>Gammaproteobacteria</taxon>
        <taxon>Vibrionales</taxon>
        <taxon>Vibrionaceae</taxon>
        <taxon>Photobacterium</taxon>
    </lineage>
</organism>
<reference evidence="3 4" key="1">
    <citation type="submission" date="2018-03" db="EMBL/GenBank/DDBJ databases">
        <title>Whole genome sequencing of Histamine producing bacteria.</title>
        <authorList>
            <person name="Butler K."/>
        </authorList>
    </citation>
    <scope>NUCLEOTIDE SEQUENCE [LARGE SCALE GENOMIC DNA]</scope>
    <source>
        <strain evidence="3 4">DSM 19138</strain>
    </source>
</reference>
<evidence type="ECO:0000313" key="4">
    <source>
        <dbReference type="Proteomes" id="UP000241346"/>
    </source>
</evidence>
<dbReference type="Pfam" id="PF06468">
    <property type="entry name" value="Spond_N"/>
    <property type="match status" value="1"/>
</dbReference>
<name>A0A2T3MWF1_9GAMM</name>
<sequence length="224" mass="22741">MNKTVTALSLAAVLMSVGQAQAAEIDVTITNATKNIYFTPLLVAAHSSDIFLFRSGQAAGSEIELMAEGGDIGPLSSLASNAGAVVVADPASGILNPGDSATASMDTGDADSLTITAMLLPTNDGFVGLDSWPIPSTPGTYTVRLNGYDAGTEANDELAGSMPNPPFINFGTGGTGVETAVTNDTVHIHPGNLGDTDPEGGLSDISSTAYRWLNPVAVVTVTVK</sequence>
<dbReference type="InterPro" id="IPR009465">
    <property type="entry name" value="Spondin_N"/>
</dbReference>
<dbReference type="Proteomes" id="UP000241346">
    <property type="component" value="Unassembled WGS sequence"/>
</dbReference>
<dbReference type="OrthoDB" id="264824at2"/>
<accession>A0A2T3MWF1</accession>
<evidence type="ECO:0000256" key="1">
    <source>
        <dbReference type="SAM" id="SignalP"/>
    </source>
</evidence>
<dbReference type="RefSeq" id="WP_107301425.1">
    <property type="nucleotide sequence ID" value="NZ_PYMB01000041.1"/>
</dbReference>
<dbReference type="InterPro" id="IPR038678">
    <property type="entry name" value="Spondin_N_sf"/>
</dbReference>
<feature type="domain" description="Spondin" evidence="2">
    <location>
        <begin position="37"/>
        <end position="154"/>
    </location>
</feature>
<evidence type="ECO:0000313" key="3">
    <source>
        <dbReference type="EMBL" id="PSW04287.1"/>
    </source>
</evidence>
<feature type="signal peptide" evidence="1">
    <location>
        <begin position="1"/>
        <end position="22"/>
    </location>
</feature>
<keyword evidence="1" id="KW-0732">Signal</keyword>
<dbReference type="Gene3D" id="2.60.40.2130">
    <property type="entry name" value="F-spondin domain"/>
    <property type="match status" value="1"/>
</dbReference>